<dbReference type="AlphaFoldDB" id="D1C942"/>
<dbReference type="SUPFAM" id="SSF54593">
    <property type="entry name" value="Glyoxalase/Bleomycin resistance protein/Dihydroxybiphenyl dioxygenase"/>
    <property type="match status" value="1"/>
</dbReference>
<dbReference type="PROSITE" id="PS51819">
    <property type="entry name" value="VOC"/>
    <property type="match status" value="1"/>
</dbReference>
<dbReference type="PANTHER" id="PTHR36503:SF1">
    <property type="entry name" value="BLR2520 PROTEIN"/>
    <property type="match status" value="1"/>
</dbReference>
<keyword evidence="2" id="KW-0223">Dioxygenase</keyword>
<evidence type="ECO:0000313" key="2">
    <source>
        <dbReference type="EMBL" id="ACZ40335.1"/>
    </source>
</evidence>
<dbReference type="STRING" id="479434.Sthe_2928"/>
<dbReference type="EMBL" id="CP001824">
    <property type="protein sequence ID" value="ACZ40335.1"/>
    <property type="molecule type" value="Genomic_DNA"/>
</dbReference>
<gene>
    <name evidence="2" type="ordered locus">Sthe_2928</name>
</gene>
<dbReference type="InterPro" id="IPR004360">
    <property type="entry name" value="Glyas_Fos-R_dOase_dom"/>
</dbReference>
<dbReference type="PANTHER" id="PTHR36503">
    <property type="entry name" value="BLR2520 PROTEIN"/>
    <property type="match status" value="1"/>
</dbReference>
<keyword evidence="2" id="KW-0560">Oxidoreductase</keyword>
<protein>
    <submittedName>
        <fullName evidence="2">Glyoxalase/bleomycin resistance protein/dioxygenase</fullName>
    </submittedName>
</protein>
<dbReference type="Proteomes" id="UP000002027">
    <property type="component" value="Chromosome 2"/>
</dbReference>
<proteinExistence type="predicted"/>
<dbReference type="Gene3D" id="3.10.180.10">
    <property type="entry name" value="2,3-Dihydroxybiphenyl 1,2-Dioxygenase, domain 1"/>
    <property type="match status" value="1"/>
</dbReference>
<evidence type="ECO:0000259" key="1">
    <source>
        <dbReference type="PROSITE" id="PS51819"/>
    </source>
</evidence>
<organism evidence="2 3">
    <name type="scientific">Sphaerobacter thermophilus (strain ATCC 49802 / DSM 20745 / KCCM 41009 / NCIMB 13125 / S 6022)</name>
    <dbReference type="NCBI Taxonomy" id="479434"/>
    <lineage>
        <taxon>Bacteria</taxon>
        <taxon>Pseudomonadati</taxon>
        <taxon>Thermomicrobiota</taxon>
        <taxon>Thermomicrobia</taxon>
        <taxon>Sphaerobacterales</taxon>
        <taxon>Sphaerobacterineae</taxon>
        <taxon>Sphaerobacteraceae</taxon>
        <taxon>Sphaerobacter</taxon>
    </lineage>
</organism>
<feature type="domain" description="VOC" evidence="1">
    <location>
        <begin position="5"/>
        <end position="129"/>
    </location>
</feature>
<dbReference type="InterPro" id="IPR037523">
    <property type="entry name" value="VOC_core"/>
</dbReference>
<dbReference type="InterPro" id="IPR029068">
    <property type="entry name" value="Glyas_Bleomycin-R_OHBP_Dase"/>
</dbReference>
<name>D1C942_SPHTD</name>
<reference evidence="3" key="1">
    <citation type="submission" date="2009-11" db="EMBL/GenBank/DDBJ databases">
        <title>The complete chromosome 2 of Sphaerobacter thermophilus DSM 20745.</title>
        <authorList>
            <person name="Lucas S."/>
            <person name="Copeland A."/>
            <person name="Lapidus A."/>
            <person name="Glavina del Rio T."/>
            <person name="Dalin E."/>
            <person name="Tice H."/>
            <person name="Bruce D."/>
            <person name="Goodwin L."/>
            <person name="Pitluck S."/>
            <person name="Kyrpides N."/>
            <person name="Mavromatis K."/>
            <person name="Ivanova N."/>
            <person name="Mikhailova N."/>
            <person name="LaButti K.M."/>
            <person name="Clum A."/>
            <person name="Sun H.I."/>
            <person name="Brettin T."/>
            <person name="Detter J.C."/>
            <person name="Han C."/>
            <person name="Larimer F."/>
            <person name="Land M."/>
            <person name="Hauser L."/>
            <person name="Markowitz V."/>
            <person name="Cheng J.F."/>
            <person name="Hugenholtz P."/>
            <person name="Woyke T."/>
            <person name="Wu D."/>
            <person name="Steenblock K."/>
            <person name="Schneider S."/>
            <person name="Pukall R."/>
            <person name="Goeker M."/>
            <person name="Klenk H.P."/>
            <person name="Eisen J.A."/>
        </authorList>
    </citation>
    <scope>NUCLEOTIDE SEQUENCE [LARGE SCALE GENOMIC DNA]</scope>
    <source>
        <strain evidence="3">ATCC 49802 / DSM 20745 / S 6022</strain>
    </source>
</reference>
<evidence type="ECO:0000313" key="3">
    <source>
        <dbReference type="Proteomes" id="UP000002027"/>
    </source>
</evidence>
<accession>D1C942</accession>
<dbReference type="KEGG" id="sti:Sthe_2928"/>
<dbReference type="HOGENOM" id="CLU_046006_18_2_0"/>
<sequence length="137" mass="15424">MRMFRNPQVNFYVRDVEAAARFYTELFGFTETFRTPATGAPEHVELRLDGFILGLASIESARRAHDIPADSGPPRAEVCLWTDDIDRTYTNLLTRGARPVSPPHDFLNGRLRAAWVADPDDNPIQIVAERTPAAQEQ</sequence>
<dbReference type="eggNOG" id="COG0346">
    <property type="taxonomic scope" value="Bacteria"/>
</dbReference>
<dbReference type="GO" id="GO:0051213">
    <property type="term" value="F:dioxygenase activity"/>
    <property type="evidence" value="ECO:0007669"/>
    <property type="project" value="UniProtKB-KW"/>
</dbReference>
<reference evidence="2 3" key="2">
    <citation type="journal article" date="2010" name="Stand. Genomic Sci.">
        <title>Complete genome sequence of Desulfohalobium retbaense type strain (HR(100)).</title>
        <authorList>
            <person name="Spring S."/>
            <person name="Nolan M."/>
            <person name="Lapidus A."/>
            <person name="Glavina Del Rio T."/>
            <person name="Copeland A."/>
            <person name="Tice H."/>
            <person name="Cheng J.F."/>
            <person name="Lucas S."/>
            <person name="Land M."/>
            <person name="Chen F."/>
            <person name="Bruce D."/>
            <person name="Goodwin L."/>
            <person name="Pitluck S."/>
            <person name="Ivanova N."/>
            <person name="Mavromatis K."/>
            <person name="Mikhailova N."/>
            <person name="Pati A."/>
            <person name="Chen A."/>
            <person name="Palaniappan K."/>
            <person name="Hauser L."/>
            <person name="Chang Y.J."/>
            <person name="Jeffries C.D."/>
            <person name="Munk C."/>
            <person name="Kiss H."/>
            <person name="Chain P."/>
            <person name="Han C."/>
            <person name="Brettin T."/>
            <person name="Detter J.C."/>
            <person name="Schuler E."/>
            <person name="Goker M."/>
            <person name="Rohde M."/>
            <person name="Bristow J."/>
            <person name="Eisen J.A."/>
            <person name="Markowitz V."/>
            <person name="Hugenholtz P."/>
            <person name="Kyrpides N.C."/>
            <person name="Klenk H.P."/>
        </authorList>
    </citation>
    <scope>NUCLEOTIDE SEQUENCE [LARGE SCALE GENOMIC DNA]</scope>
    <source>
        <strain evidence="3">ATCC 49802 / DSM 20745 / S 6022</strain>
    </source>
</reference>
<keyword evidence="3" id="KW-1185">Reference proteome</keyword>
<dbReference type="InParanoid" id="D1C942"/>
<dbReference type="Pfam" id="PF00903">
    <property type="entry name" value="Glyoxalase"/>
    <property type="match status" value="1"/>
</dbReference>